<comment type="caution">
    <text evidence="1">The sequence shown here is derived from an EMBL/GenBank/DDBJ whole genome shotgun (WGS) entry which is preliminary data.</text>
</comment>
<protein>
    <submittedName>
        <fullName evidence="1">Uncharacterized protein</fullName>
    </submittedName>
</protein>
<evidence type="ECO:0000313" key="2">
    <source>
        <dbReference type="Proteomes" id="UP000035760"/>
    </source>
</evidence>
<evidence type="ECO:0000313" key="1">
    <source>
        <dbReference type="EMBL" id="CDI03338.1"/>
    </source>
</evidence>
<proteinExistence type="predicted"/>
<dbReference type="OrthoDB" id="796912at2"/>
<accession>W6MDR8</accession>
<dbReference type="STRING" id="1400863.BN873_470080"/>
<dbReference type="RefSeq" id="WP_139031702.1">
    <property type="nucleotide sequence ID" value="NZ_CBTJ020000055.1"/>
</dbReference>
<name>W6MDR8_9GAMM</name>
<dbReference type="Proteomes" id="UP000035760">
    <property type="component" value="Unassembled WGS sequence"/>
</dbReference>
<keyword evidence="2" id="KW-1185">Reference proteome</keyword>
<dbReference type="EMBL" id="CBTJ020000055">
    <property type="protein sequence ID" value="CDI03338.1"/>
    <property type="molecule type" value="Genomic_DNA"/>
</dbReference>
<sequence length="156" mass="16941">MPATDVVSWLATAYLSGMNDELLGDIINDVQHQGDTSEAMYAVAPHLLALSQKSSGKMALLMLIHAGLISASSQSQIAVPCPADLATEFQATNNLGRSMVLAQLAHNHEFDDFKYLIAALAGFSGHGRFGRLIEGFDLYQDQFHHALLDTPIDDER</sequence>
<dbReference type="AlphaFoldDB" id="W6MDR8"/>
<gene>
    <name evidence="1" type="ORF">BN873_470080</name>
</gene>
<reference evidence="1" key="1">
    <citation type="submission" date="2013-07" db="EMBL/GenBank/DDBJ databases">
        <authorList>
            <person name="McIlroy S."/>
        </authorList>
    </citation>
    <scope>NUCLEOTIDE SEQUENCE [LARGE SCALE GENOMIC DNA]</scope>
    <source>
        <strain evidence="1">Run_A_D11</strain>
    </source>
</reference>
<reference evidence="1" key="2">
    <citation type="submission" date="2014-03" db="EMBL/GenBank/DDBJ databases">
        <title>Candidatus Competibacter-lineage genomes retrieved from metagenomes reveal functional metabolic diversity.</title>
        <authorList>
            <person name="McIlroy S.J."/>
            <person name="Albertsen M."/>
            <person name="Andresen E.K."/>
            <person name="Saunders A.M."/>
            <person name="Kristiansen R."/>
            <person name="Stokholm-Bjerregaard M."/>
            <person name="Nielsen K.L."/>
            <person name="Nielsen P.H."/>
        </authorList>
    </citation>
    <scope>NUCLEOTIDE SEQUENCE</scope>
    <source>
        <strain evidence="1">Run_A_D11</strain>
    </source>
</reference>
<organism evidence="1 2">
    <name type="scientific">Candidatus Competibacter denitrificans Run_A_D11</name>
    <dbReference type="NCBI Taxonomy" id="1400863"/>
    <lineage>
        <taxon>Bacteria</taxon>
        <taxon>Pseudomonadati</taxon>
        <taxon>Pseudomonadota</taxon>
        <taxon>Gammaproteobacteria</taxon>
        <taxon>Candidatus Competibacteraceae</taxon>
        <taxon>Candidatus Competibacter</taxon>
    </lineage>
</organism>